<dbReference type="PROSITE" id="PS50979">
    <property type="entry name" value="BC"/>
    <property type="match status" value="1"/>
</dbReference>
<evidence type="ECO:0000256" key="6">
    <source>
        <dbReference type="ARBA" id="ARBA00023267"/>
    </source>
</evidence>
<keyword evidence="3 7" id="KW-0547">Nucleotide-binding</keyword>
<evidence type="ECO:0000256" key="1">
    <source>
        <dbReference type="ARBA" id="ARBA00001953"/>
    </source>
</evidence>
<keyword evidence="4" id="KW-0378">Hydrolase</keyword>
<dbReference type="InterPro" id="IPR050856">
    <property type="entry name" value="Biotin_carboxylase_complex"/>
</dbReference>
<dbReference type="PROSITE" id="PS50968">
    <property type="entry name" value="BIOTINYL_LIPOYL"/>
    <property type="match status" value="1"/>
</dbReference>
<dbReference type="Pfam" id="PF00364">
    <property type="entry name" value="Biotin_lipoyl"/>
    <property type="match status" value="1"/>
</dbReference>
<sequence>MMFDTVLIANRGAIATRIIRTLRQMGLRSVAVYSQADEASAHVALADEAVCIGPARASESYLNIPAIIAAAKATGAGAIHPGYGFLAENVEFADACAAEGIVFIGPTADNIRTFGLKHSARELAKAHGVPLAPGSDLLTSEDEAIGAAAAIGYPIMLKATAGGGGIGMRVCETEADVREGFATVARLGQSNFGDAGVFLERYVRRARHVEVQIFGDGQGRIVALGERDCSLQRRNQKVVEEAPAPHLPESVRADLYAAAIRLGEAARYRSAGTVEFLYDSDRKEFFFLEMNTRLQVEHGVTEEVMGIDLVEWMVRGGAGDFAFLDAAPTTPSGHSVQVRLYAEDPALDYRPTSGTLTAVTFPADIRAETWVMAGSEISAWYDPMLAKLIVHGPTRDAAVAAMQQALAATRVDGIETNLRWLRQVVASEAFTSGEVSTRVLDTIQFVPASLRVIAGGTATTVQDWPGRQHLWAVGVPPSGPMDDQSFRLGNRLLGNPEGMAGLEMTHTGPTLAFSAPARICLTGADFGATLDGVAVPLGQVVDVAAGQTLATGRTRGGGMRGYLLIAGGLDIAPYLGSRATFELGQFGGHAARRLVAGDVLHLGQQATSDPLPGVSLPAMGTDWTLRVLYGPHGAPDFFTDADIAMVVGADWQVHYNSNRTGVRLIGPKPQWARADGGEAGLHPSNIHDNPYAIGAVDFTGDMPIILGPDGPSLGGFVCPFVVIAADRWKIGQLVPGDRLRFVPVSIADAQAADAAQRALVADGTAPALRPAREIETLSPILAEIAGQGTRPRTVYRQQGDRNILVEYGPITLDIELRIRVHALMTELERMALPGVIDVVPGIRSLQVHFDGLGLDQQAMLAALIEAEERLGDLEDFTIPSRIVHLPLSWRDPATLETIQKYMGAVRDDAPWCPDNIEFIRRINGLPDTAAVENLIFEANYLVMGLGDVYLGAPVATPVDPRHRLVTTKYNPARTWTPPNVVGIGGAYMCIYGMEGPGGYQLFGRTIQVWNTHRQTDAFIEGKPWLLRFFDQIRFYPVSAEDLVEWRRDFPTGRRSIRIEPSEFRLADYRRFLADNAAEIAAFEARRQAAFDEERADWQRRGEFDRVTDLADADAPMAGAVDVPDGADLVEAPFGGSVWKLLVAEGDEVKAGDTIAVLEAMKMECAVESPGSGVVAALYMQEKQALQPGAPMLALRRHAA</sequence>
<dbReference type="PROSITE" id="PS00867">
    <property type="entry name" value="CPSASE_2"/>
    <property type="match status" value="1"/>
</dbReference>
<dbReference type="InterPro" id="IPR014084">
    <property type="entry name" value="Urea_COase"/>
</dbReference>
<dbReference type="InterPro" id="IPR005479">
    <property type="entry name" value="CPAse_ATP-bd"/>
</dbReference>
<evidence type="ECO:0000259" key="10">
    <source>
        <dbReference type="PROSITE" id="PS50979"/>
    </source>
</evidence>
<dbReference type="InterPro" id="IPR003833">
    <property type="entry name" value="CT_C_D"/>
</dbReference>
<dbReference type="GO" id="GO:0004847">
    <property type="term" value="F:urea carboxylase activity"/>
    <property type="evidence" value="ECO:0007669"/>
    <property type="project" value="UniProtKB-EC"/>
</dbReference>
<evidence type="ECO:0000313" key="12">
    <source>
        <dbReference type="Proteomes" id="UP001595683"/>
    </source>
</evidence>
<dbReference type="Pfam" id="PF02785">
    <property type="entry name" value="Biotin_carb_C"/>
    <property type="match status" value="1"/>
</dbReference>
<feature type="domain" description="Biotin carboxylation" evidence="10">
    <location>
        <begin position="2"/>
        <end position="445"/>
    </location>
</feature>
<keyword evidence="6" id="KW-0092">Biotin</keyword>
<dbReference type="Pfam" id="PF00289">
    <property type="entry name" value="Biotin_carb_N"/>
    <property type="match status" value="1"/>
</dbReference>
<evidence type="ECO:0000313" key="11">
    <source>
        <dbReference type="EMBL" id="MFC3671841.1"/>
    </source>
</evidence>
<dbReference type="InterPro" id="IPR001882">
    <property type="entry name" value="Biotin_BS"/>
</dbReference>
<feature type="domain" description="ATP-grasp" evidence="9">
    <location>
        <begin position="121"/>
        <end position="318"/>
    </location>
</feature>
<accession>A0ABV7V4T9</accession>
<name>A0ABV7V4T9_9SPHN</name>
<dbReference type="RefSeq" id="WP_191325994.1">
    <property type="nucleotide sequence ID" value="NZ_BMZP01000026.1"/>
</dbReference>
<organism evidence="11 12">
    <name type="scientific">Novosphingobium pokkalii</name>
    <dbReference type="NCBI Taxonomy" id="1770194"/>
    <lineage>
        <taxon>Bacteria</taxon>
        <taxon>Pseudomonadati</taxon>
        <taxon>Pseudomonadota</taxon>
        <taxon>Alphaproteobacteria</taxon>
        <taxon>Sphingomonadales</taxon>
        <taxon>Sphingomonadaceae</taxon>
        <taxon>Novosphingobium</taxon>
    </lineage>
</organism>
<evidence type="ECO:0000256" key="2">
    <source>
        <dbReference type="ARBA" id="ARBA00022598"/>
    </source>
</evidence>
<dbReference type="InterPro" id="IPR016185">
    <property type="entry name" value="PreATP-grasp_dom_sf"/>
</dbReference>
<evidence type="ECO:0000256" key="4">
    <source>
        <dbReference type="ARBA" id="ARBA00022801"/>
    </source>
</evidence>
<dbReference type="SUPFAM" id="SSF50891">
    <property type="entry name" value="Cyclophilin-like"/>
    <property type="match status" value="2"/>
</dbReference>
<dbReference type="InterPro" id="IPR011761">
    <property type="entry name" value="ATP-grasp"/>
</dbReference>
<dbReference type="SUPFAM" id="SSF51230">
    <property type="entry name" value="Single hybrid motif"/>
    <property type="match status" value="1"/>
</dbReference>
<dbReference type="NCBIfam" id="TIGR00724">
    <property type="entry name" value="urea_amlyse_rel"/>
    <property type="match status" value="1"/>
</dbReference>
<dbReference type="PROSITE" id="PS50975">
    <property type="entry name" value="ATP_GRASP"/>
    <property type="match status" value="1"/>
</dbReference>
<dbReference type="PANTHER" id="PTHR18866">
    <property type="entry name" value="CARBOXYLASE:PYRUVATE/ACETYL-COA/PROPIONYL-COA CARBOXYLASE"/>
    <property type="match status" value="1"/>
</dbReference>
<dbReference type="InterPro" id="IPR011764">
    <property type="entry name" value="Biotin_carboxylation_dom"/>
</dbReference>
<dbReference type="NCBIfam" id="TIGR02712">
    <property type="entry name" value="urea_carbox"/>
    <property type="match status" value="1"/>
</dbReference>
<dbReference type="EMBL" id="JBHRYE010000015">
    <property type="protein sequence ID" value="MFC3671841.1"/>
    <property type="molecule type" value="Genomic_DNA"/>
</dbReference>
<dbReference type="SMART" id="SM00796">
    <property type="entry name" value="AHS1"/>
    <property type="match status" value="1"/>
</dbReference>
<dbReference type="PROSITE" id="PS00866">
    <property type="entry name" value="CPSASE_1"/>
    <property type="match status" value="1"/>
</dbReference>
<evidence type="ECO:0000259" key="9">
    <source>
        <dbReference type="PROSITE" id="PS50975"/>
    </source>
</evidence>
<dbReference type="InterPro" id="IPR011054">
    <property type="entry name" value="Rudment_hybrid_motif"/>
</dbReference>
<dbReference type="Pfam" id="PF02786">
    <property type="entry name" value="CPSase_L_D2"/>
    <property type="match status" value="1"/>
</dbReference>
<dbReference type="InterPro" id="IPR003778">
    <property type="entry name" value="CT_A_B"/>
</dbReference>
<dbReference type="Gene3D" id="3.30.1360.40">
    <property type="match status" value="1"/>
</dbReference>
<protein>
    <submittedName>
        <fullName evidence="11">Urea carboxylase</fullName>
        <ecNumber evidence="11">6.3.4.6</ecNumber>
    </submittedName>
</protein>
<keyword evidence="2 11" id="KW-0436">Ligase</keyword>
<dbReference type="InterPro" id="IPR011053">
    <property type="entry name" value="Single_hybrid_motif"/>
</dbReference>
<comment type="caution">
    <text evidence="11">The sequence shown here is derived from an EMBL/GenBank/DDBJ whole genome shotgun (WGS) entry which is preliminary data.</text>
</comment>
<dbReference type="InterPro" id="IPR005481">
    <property type="entry name" value="BC-like_N"/>
</dbReference>
<gene>
    <name evidence="11" type="primary">uca</name>
    <name evidence="11" type="ORF">ACFOOT_10435</name>
</gene>
<dbReference type="Proteomes" id="UP001595683">
    <property type="component" value="Unassembled WGS sequence"/>
</dbReference>
<dbReference type="Gene3D" id="3.30.470.20">
    <property type="entry name" value="ATP-grasp fold, B domain"/>
    <property type="match status" value="1"/>
</dbReference>
<dbReference type="SUPFAM" id="SSF56059">
    <property type="entry name" value="Glutathione synthetase ATP-binding domain-like"/>
    <property type="match status" value="1"/>
</dbReference>
<evidence type="ECO:0000259" key="8">
    <source>
        <dbReference type="PROSITE" id="PS50968"/>
    </source>
</evidence>
<evidence type="ECO:0000256" key="7">
    <source>
        <dbReference type="PROSITE-ProRule" id="PRU00409"/>
    </source>
</evidence>
<evidence type="ECO:0000256" key="3">
    <source>
        <dbReference type="ARBA" id="ARBA00022741"/>
    </source>
</evidence>
<comment type="cofactor">
    <cofactor evidence="1">
        <name>biotin</name>
        <dbReference type="ChEBI" id="CHEBI:57586"/>
    </cofactor>
</comment>
<dbReference type="InterPro" id="IPR000089">
    <property type="entry name" value="Biotin_lipoyl"/>
</dbReference>
<dbReference type="Pfam" id="PF02626">
    <property type="entry name" value="CT_A_B"/>
    <property type="match status" value="1"/>
</dbReference>
<dbReference type="SUPFAM" id="SSF51246">
    <property type="entry name" value="Rudiment single hybrid motif"/>
    <property type="match status" value="1"/>
</dbReference>
<dbReference type="SUPFAM" id="SSF52440">
    <property type="entry name" value="PreATP-grasp domain"/>
    <property type="match status" value="1"/>
</dbReference>
<evidence type="ECO:0000256" key="5">
    <source>
        <dbReference type="ARBA" id="ARBA00022840"/>
    </source>
</evidence>
<dbReference type="Gene3D" id="2.40.100.10">
    <property type="entry name" value="Cyclophilin-like"/>
    <property type="match status" value="2"/>
</dbReference>
<dbReference type="SUPFAM" id="SSF160467">
    <property type="entry name" value="PH0987 N-terminal domain-like"/>
    <property type="match status" value="1"/>
</dbReference>
<dbReference type="CDD" id="cd06850">
    <property type="entry name" value="biotinyl_domain"/>
    <property type="match status" value="1"/>
</dbReference>
<dbReference type="Pfam" id="PF02682">
    <property type="entry name" value="CT_C_D"/>
    <property type="match status" value="1"/>
</dbReference>
<dbReference type="EC" id="6.3.4.6" evidence="11"/>
<keyword evidence="5 7" id="KW-0067">ATP-binding</keyword>
<proteinExistence type="predicted"/>
<reference evidence="12" key="1">
    <citation type="journal article" date="2019" name="Int. J. Syst. Evol. Microbiol.">
        <title>The Global Catalogue of Microorganisms (GCM) 10K type strain sequencing project: providing services to taxonomists for standard genome sequencing and annotation.</title>
        <authorList>
            <consortium name="The Broad Institute Genomics Platform"/>
            <consortium name="The Broad Institute Genome Sequencing Center for Infectious Disease"/>
            <person name="Wu L."/>
            <person name="Ma J."/>
        </authorList>
    </citation>
    <scope>NUCLEOTIDE SEQUENCE [LARGE SCALE GENOMIC DNA]</scope>
    <source>
        <strain evidence="12">KCTC 42224</strain>
    </source>
</reference>
<dbReference type="SMART" id="SM00797">
    <property type="entry name" value="AHS2"/>
    <property type="match status" value="1"/>
</dbReference>
<dbReference type="PROSITE" id="PS00188">
    <property type="entry name" value="BIOTIN"/>
    <property type="match status" value="1"/>
</dbReference>
<dbReference type="Gene3D" id="2.40.50.100">
    <property type="match status" value="1"/>
</dbReference>
<dbReference type="SMART" id="SM00878">
    <property type="entry name" value="Biotin_carb_C"/>
    <property type="match status" value="1"/>
</dbReference>
<dbReference type="InterPro" id="IPR005482">
    <property type="entry name" value="Biotin_COase_C"/>
</dbReference>
<feature type="domain" description="Lipoyl-binding" evidence="8">
    <location>
        <begin position="1117"/>
        <end position="1195"/>
    </location>
</feature>
<keyword evidence="12" id="KW-1185">Reference proteome</keyword>
<dbReference type="PANTHER" id="PTHR18866:SF128">
    <property type="entry name" value="UREA AMIDOLYASE"/>
    <property type="match status" value="1"/>
</dbReference>
<dbReference type="InterPro" id="IPR029000">
    <property type="entry name" value="Cyclophilin-like_dom_sf"/>
</dbReference>